<organism evidence="2 3">
    <name type="scientific">Subdoligranulum variabile DSM 15176</name>
    <dbReference type="NCBI Taxonomy" id="411471"/>
    <lineage>
        <taxon>Bacteria</taxon>
        <taxon>Bacillati</taxon>
        <taxon>Bacillota</taxon>
        <taxon>Clostridia</taxon>
        <taxon>Eubacteriales</taxon>
        <taxon>Oscillospiraceae</taxon>
        <taxon>Subdoligranulum</taxon>
    </lineage>
</organism>
<evidence type="ECO:0000313" key="3">
    <source>
        <dbReference type="Proteomes" id="UP000003438"/>
    </source>
</evidence>
<dbReference type="Proteomes" id="UP000003438">
    <property type="component" value="Unassembled WGS sequence"/>
</dbReference>
<proteinExistence type="predicted"/>
<name>D1PIU0_9FIRM</name>
<keyword evidence="3" id="KW-1185">Reference proteome</keyword>
<dbReference type="HOGENOM" id="CLU_3297505_0_0_9"/>
<keyword evidence="1" id="KW-1133">Transmembrane helix</keyword>
<gene>
    <name evidence="2" type="ORF">SUBVAR_04256</name>
</gene>
<evidence type="ECO:0000256" key="1">
    <source>
        <dbReference type="SAM" id="Phobius"/>
    </source>
</evidence>
<protein>
    <submittedName>
        <fullName evidence="2">Uncharacterized protein</fullName>
    </submittedName>
</protein>
<keyword evidence="1" id="KW-0812">Transmembrane</keyword>
<dbReference type="EMBL" id="ACBY02000011">
    <property type="protein sequence ID" value="EFB77450.1"/>
    <property type="molecule type" value="Genomic_DNA"/>
</dbReference>
<feature type="transmembrane region" description="Helical" evidence="1">
    <location>
        <begin position="6"/>
        <end position="26"/>
    </location>
</feature>
<dbReference type="AlphaFoldDB" id="D1PIU0"/>
<dbReference type="STRING" id="411471.SUBVAR_04256"/>
<comment type="caution">
    <text evidence="2">The sequence shown here is derived from an EMBL/GenBank/DDBJ whole genome shotgun (WGS) entry which is preliminary data.</text>
</comment>
<accession>D1PIU0</accession>
<sequence length="40" mass="4544">MSYPDSFFFPCILHPVCIVLVTNAVVNLHNFLYFSIGIVI</sequence>
<keyword evidence="1" id="KW-0472">Membrane</keyword>
<reference evidence="2" key="1">
    <citation type="submission" date="2009-12" db="EMBL/GenBank/DDBJ databases">
        <authorList>
            <person name="Weinstock G."/>
            <person name="Sodergren E."/>
            <person name="Clifton S."/>
            <person name="Fulton L."/>
            <person name="Fulton B."/>
            <person name="Courtney L."/>
            <person name="Fronick C."/>
            <person name="Harrison M."/>
            <person name="Strong C."/>
            <person name="Farmer C."/>
            <person name="Delahaunty K."/>
            <person name="Markovic C."/>
            <person name="Hall O."/>
            <person name="Minx P."/>
            <person name="Tomlinson C."/>
            <person name="Mitreva M."/>
            <person name="Nelson J."/>
            <person name="Hou S."/>
            <person name="Wollam A."/>
            <person name="Pepin K.H."/>
            <person name="Johnson M."/>
            <person name="Bhonagiri V."/>
            <person name="Nash W.E."/>
            <person name="Warren W."/>
            <person name="Chinwalla A."/>
            <person name="Mardis E.R."/>
            <person name="Wilson R.K."/>
        </authorList>
    </citation>
    <scope>NUCLEOTIDE SEQUENCE [LARGE SCALE GENOMIC DNA]</scope>
    <source>
        <strain evidence="2">DSM 15176</strain>
    </source>
</reference>
<evidence type="ECO:0000313" key="2">
    <source>
        <dbReference type="EMBL" id="EFB77450.1"/>
    </source>
</evidence>